<dbReference type="Pfam" id="PF12662">
    <property type="entry name" value="cEGF"/>
    <property type="match status" value="1"/>
</dbReference>
<dbReference type="Pfam" id="PF14670">
    <property type="entry name" value="FXa_inhibition"/>
    <property type="match status" value="1"/>
</dbReference>
<dbReference type="OrthoDB" id="10063988at2759"/>
<dbReference type="SUPFAM" id="SSF57184">
    <property type="entry name" value="Growth factor receptor domain"/>
    <property type="match status" value="1"/>
</dbReference>
<gene>
    <name evidence="9" type="ORF">pdam_00007659</name>
</gene>
<keyword evidence="7" id="KW-1015">Disulfide bond</keyword>
<dbReference type="SMART" id="SM00179">
    <property type="entry name" value="EGF_CA"/>
    <property type="match status" value="3"/>
</dbReference>
<dbReference type="InterPro" id="IPR018097">
    <property type="entry name" value="EGF_Ca-bd_CS"/>
</dbReference>
<keyword evidence="10" id="KW-1185">Reference proteome</keyword>
<keyword evidence="6" id="KW-0677">Repeat</keyword>
<feature type="domain" description="ZP" evidence="8">
    <location>
        <begin position="622"/>
        <end position="716"/>
    </location>
</feature>
<keyword evidence="4" id="KW-0245">EGF-like domain</keyword>
<dbReference type="FunFam" id="2.10.25.10:FF:000240">
    <property type="entry name" value="Vitamin K-dependent protein S"/>
    <property type="match status" value="1"/>
</dbReference>
<accession>A0A3M6TZS2</accession>
<dbReference type="PANTHER" id="PTHR24050">
    <property type="entry name" value="PA14 DOMAIN-CONTAINING PROTEIN"/>
    <property type="match status" value="1"/>
</dbReference>
<reference evidence="9 10" key="1">
    <citation type="journal article" date="2018" name="Sci. Rep.">
        <title>Comparative analysis of the Pocillopora damicornis genome highlights role of immune system in coral evolution.</title>
        <authorList>
            <person name="Cunning R."/>
            <person name="Bay R.A."/>
            <person name="Gillette P."/>
            <person name="Baker A.C."/>
            <person name="Traylor-Knowles N."/>
        </authorList>
    </citation>
    <scope>NUCLEOTIDE SEQUENCE [LARGE SCALE GENOMIC DNA]</scope>
    <source>
        <strain evidence="9">RSMAS</strain>
        <tissue evidence="9">Whole animal</tissue>
    </source>
</reference>
<evidence type="ECO:0000256" key="6">
    <source>
        <dbReference type="ARBA" id="ARBA00022737"/>
    </source>
</evidence>
<dbReference type="Gene3D" id="2.60.40.3210">
    <property type="entry name" value="Zona pellucida, ZP-N domain"/>
    <property type="match status" value="1"/>
</dbReference>
<dbReference type="InterPro" id="IPR000742">
    <property type="entry name" value="EGF"/>
</dbReference>
<dbReference type="GO" id="GO:0005509">
    <property type="term" value="F:calcium ion binding"/>
    <property type="evidence" value="ECO:0007669"/>
    <property type="project" value="InterPro"/>
</dbReference>
<dbReference type="PROSITE" id="PS01187">
    <property type="entry name" value="EGF_CA"/>
    <property type="match status" value="1"/>
</dbReference>
<dbReference type="PANTHER" id="PTHR24050:SF28">
    <property type="entry name" value="UROMODULIN-LIKE"/>
    <property type="match status" value="1"/>
</dbReference>
<comment type="similarity">
    <text evidence="2">Belongs to the fibulin family.</text>
</comment>
<dbReference type="AlphaFoldDB" id="A0A3M6TZS2"/>
<dbReference type="EMBL" id="RCHS01002554">
    <property type="protein sequence ID" value="RMX46857.1"/>
    <property type="molecule type" value="Genomic_DNA"/>
</dbReference>
<dbReference type="PROSITE" id="PS51034">
    <property type="entry name" value="ZP_2"/>
    <property type="match status" value="1"/>
</dbReference>
<keyword evidence="3" id="KW-0964">Secreted</keyword>
<dbReference type="STRING" id="46731.A0A3M6TZS2"/>
<dbReference type="SMART" id="SM00181">
    <property type="entry name" value="EGF"/>
    <property type="match status" value="3"/>
</dbReference>
<dbReference type="InterPro" id="IPR001881">
    <property type="entry name" value="EGF-like_Ca-bd_dom"/>
</dbReference>
<evidence type="ECO:0000256" key="5">
    <source>
        <dbReference type="ARBA" id="ARBA00022729"/>
    </source>
</evidence>
<evidence type="ECO:0000256" key="4">
    <source>
        <dbReference type="ARBA" id="ARBA00022536"/>
    </source>
</evidence>
<evidence type="ECO:0000256" key="3">
    <source>
        <dbReference type="ARBA" id="ARBA00022530"/>
    </source>
</evidence>
<name>A0A3M6TZS2_POCDA</name>
<keyword evidence="3" id="KW-0272">Extracellular matrix</keyword>
<dbReference type="Gene3D" id="2.10.25.10">
    <property type="entry name" value="Laminin"/>
    <property type="match status" value="3"/>
</dbReference>
<dbReference type="InterPro" id="IPR026823">
    <property type="entry name" value="cEGF"/>
</dbReference>
<protein>
    <recommendedName>
        <fullName evidence="8">ZP domain-containing protein</fullName>
    </recommendedName>
</protein>
<keyword evidence="5" id="KW-0732">Signal</keyword>
<dbReference type="CDD" id="cd00054">
    <property type="entry name" value="EGF_CA"/>
    <property type="match status" value="2"/>
</dbReference>
<evidence type="ECO:0000256" key="2">
    <source>
        <dbReference type="ARBA" id="ARBA00006127"/>
    </source>
</evidence>
<organism evidence="9 10">
    <name type="scientific">Pocillopora damicornis</name>
    <name type="common">Cauliflower coral</name>
    <name type="synonym">Millepora damicornis</name>
    <dbReference type="NCBI Taxonomy" id="46731"/>
    <lineage>
        <taxon>Eukaryota</taxon>
        <taxon>Metazoa</taxon>
        <taxon>Cnidaria</taxon>
        <taxon>Anthozoa</taxon>
        <taxon>Hexacorallia</taxon>
        <taxon>Scleractinia</taxon>
        <taxon>Astrocoeniina</taxon>
        <taxon>Pocilloporidae</taxon>
        <taxon>Pocillopora</taxon>
    </lineage>
</organism>
<proteinExistence type="inferred from homology"/>
<comment type="subcellular location">
    <subcellularLocation>
        <location evidence="1">Secreted</location>
        <location evidence="1">Extracellular space</location>
        <location evidence="1">Extracellular matrix</location>
    </subcellularLocation>
</comment>
<evidence type="ECO:0000256" key="1">
    <source>
        <dbReference type="ARBA" id="ARBA00004498"/>
    </source>
</evidence>
<dbReference type="Proteomes" id="UP000275408">
    <property type="component" value="Unassembled WGS sequence"/>
</dbReference>
<evidence type="ECO:0000259" key="8">
    <source>
        <dbReference type="PROSITE" id="PS51034"/>
    </source>
</evidence>
<dbReference type="InterPro" id="IPR001507">
    <property type="entry name" value="ZP_dom"/>
</dbReference>
<evidence type="ECO:0000256" key="7">
    <source>
        <dbReference type="ARBA" id="ARBA00023157"/>
    </source>
</evidence>
<dbReference type="InterPro" id="IPR052235">
    <property type="entry name" value="Nephronectin_domain"/>
</dbReference>
<dbReference type="InterPro" id="IPR009030">
    <property type="entry name" value="Growth_fac_rcpt_cys_sf"/>
</dbReference>
<evidence type="ECO:0000313" key="10">
    <source>
        <dbReference type="Proteomes" id="UP000275408"/>
    </source>
</evidence>
<comment type="caution">
    <text evidence="9">The sequence shown here is derived from an EMBL/GenBank/DDBJ whole genome shotgun (WGS) entry which is preliminary data.</text>
</comment>
<evidence type="ECO:0000313" key="9">
    <source>
        <dbReference type="EMBL" id="RMX46857.1"/>
    </source>
</evidence>
<sequence>MKSSGQLINYGGSWKAGCDNSYNSLCGSSLTISNTYFYCTDYSVPEDWTVGENNFTYTFSNSEKQWHVSYSGCCWISLSHYAGSAGWKVETAINLAPRSDNGKINSSPVTRSPAIVRFPGGCRQSFRIPVEDPDGDTVKCRFATYSESHKVNTSFPYGKMDEKSCVLTYNGSQVAVGGIFAIALTLEDFPAGTTNFASATPFSGIPLQFLVMVIGNHAGHCDEKPVFTASTPKDGECSDLPIGSAYRAVIEVQVADFSKSIVEISTASPSGMQITSLRNHGQIYYRNVTWYPSQYQIGQQLFCFKASDSAGLESDWRCVTLLVGMSSTPRVTLASRIPITPVSRYGSGYSDWSVQFDRLIKKPRTSSYIRLVLLPSGQTVYKVDALSQNVTIGSNSTTLHFAIPHPVLSMDGLYAILIDKGVVVGQGCASGGTPTPGISSSNAWRFYVDGVCSSGYSLRSPDFQSCVDVDECAYSGSRDVDECAYSGSRDINECAVNNGGCSHQCFNIPGTFYCGCPKGLTMGLNNLTCVGPSDIFPEFTLPAGCDQDCDNTPGSYSCSCERGFQLQSDGESCTDINECAINNGGCSHECFNILGTFYCGCPRGLTMGINNMTCVDQTASVSCGENSMTVFLVKQRFHYFTVNQLRLRYGSCKATENSTHFLIGTSLDSCGTQRNETEDYLIFWNEVLADALIINGVVTRTHDIKLPFYCRYSREK</sequence>